<evidence type="ECO:0000259" key="1">
    <source>
        <dbReference type="Pfam" id="PF13712"/>
    </source>
</evidence>
<proteinExistence type="predicted"/>
<dbReference type="RefSeq" id="WP_180860916.1">
    <property type="nucleotide sequence ID" value="NZ_CAIJDE010000062.1"/>
</dbReference>
<accession>A0A9N8J6L3</accession>
<dbReference type="Gene3D" id="3.90.550.10">
    <property type="entry name" value="Spore Coat Polysaccharide Biosynthesis Protein SpsA, Chain A"/>
    <property type="match status" value="1"/>
</dbReference>
<organism evidence="2 3">
    <name type="scientific">Flavobacterium panici</name>
    <dbReference type="NCBI Taxonomy" id="2654843"/>
    <lineage>
        <taxon>Bacteria</taxon>
        <taxon>Pseudomonadati</taxon>
        <taxon>Bacteroidota</taxon>
        <taxon>Flavobacteriia</taxon>
        <taxon>Flavobacteriales</taxon>
        <taxon>Flavobacteriaceae</taxon>
        <taxon>Flavobacterium</taxon>
    </lineage>
</organism>
<dbReference type="EMBL" id="CAIJDE010000062">
    <property type="protein sequence ID" value="CAC9976394.1"/>
    <property type="molecule type" value="Genomic_DNA"/>
</dbReference>
<dbReference type="InterPro" id="IPR029044">
    <property type="entry name" value="Nucleotide-diphossugar_trans"/>
</dbReference>
<name>A0A9N8J6L3_9FLAO</name>
<sequence>MISLIICSRTKVLSEEFTQNISDTIGNQYELILIDNSESSYSIFEAYNLGIQKSKGDLLCFIHDDILFHTKEWGKILESEFKENPNFALIGIAGAKVKTQYPTGWWDCENKYKVVNIIQHEKGKVEKQFFGFTNDNLQEVLVIDGVFMALKRDNNFLFDTDLTGFHNYDLSLSCNVKTKGKKIGVTKKILIEHFSIGTLNKDWFFSIMSFHNKYQKSLRNNNSTSEQEIFAGKKYIDHCIYILGKKKGLIYLLSVFKFSISIKVNFMLGKDILSRLI</sequence>
<protein>
    <recommendedName>
        <fullName evidence="1">Streptomycin biosynthesis protein StrF domain-containing protein</fullName>
    </recommendedName>
</protein>
<dbReference type="Pfam" id="PF13712">
    <property type="entry name" value="Glyco_tranf_2_5"/>
    <property type="match status" value="1"/>
</dbReference>
<dbReference type="Proteomes" id="UP000533639">
    <property type="component" value="Unassembled WGS sequence"/>
</dbReference>
<feature type="domain" description="Streptomycin biosynthesis protein StrF" evidence="1">
    <location>
        <begin position="5"/>
        <end position="203"/>
    </location>
</feature>
<dbReference type="InterPro" id="IPR059123">
    <property type="entry name" value="StrF_dom"/>
</dbReference>
<reference evidence="2 3" key="1">
    <citation type="submission" date="2020-06" db="EMBL/GenBank/DDBJ databases">
        <authorList>
            <person name="Criscuolo A."/>
        </authorList>
    </citation>
    <scope>NUCLEOTIDE SEQUENCE [LARGE SCALE GENOMIC DNA]</scope>
    <source>
        <strain evidence="2">PXU-55</strain>
    </source>
</reference>
<evidence type="ECO:0000313" key="2">
    <source>
        <dbReference type="EMBL" id="CAC9976394.1"/>
    </source>
</evidence>
<gene>
    <name evidence="2" type="ORF">FLAPXU55_04120</name>
</gene>
<keyword evidence="3" id="KW-1185">Reference proteome</keyword>
<dbReference type="AlphaFoldDB" id="A0A9N8J6L3"/>
<dbReference type="SUPFAM" id="SSF53448">
    <property type="entry name" value="Nucleotide-diphospho-sugar transferases"/>
    <property type="match status" value="1"/>
</dbReference>
<comment type="caution">
    <text evidence="2">The sequence shown here is derived from an EMBL/GenBank/DDBJ whole genome shotgun (WGS) entry which is preliminary data.</text>
</comment>
<evidence type="ECO:0000313" key="3">
    <source>
        <dbReference type="Proteomes" id="UP000533639"/>
    </source>
</evidence>